<dbReference type="EMBL" id="JAQQWN010000009">
    <property type="protein sequence ID" value="KAK8066711.1"/>
    <property type="molecule type" value="Genomic_DNA"/>
</dbReference>
<dbReference type="GeneID" id="92050832"/>
<proteinExistence type="predicted"/>
<dbReference type="RefSeq" id="XP_066663464.1">
    <property type="nucleotide sequence ID" value="XM_066817772.1"/>
</dbReference>
<sequence>MGRDCISPHPRDIILACLFVKLYGQPMGNEARPWPDPEPISELVAYCAENHQANPRQSLSFSAKAWFPLLNPSPVQPSSMSPSRSLAKPSVTQASKRSLELLMRWIPVSSNGATGWAPSMAYAHQPMHALAGAGSVSQRPARKVRQSSRYKRATLASSHTIIFWTSITRSSFCVSSSQFESSRPLPGSPS</sequence>
<evidence type="ECO:0000313" key="1">
    <source>
        <dbReference type="EMBL" id="KAK8066711.1"/>
    </source>
</evidence>
<gene>
    <name evidence="1" type="ORF">PG997_013458</name>
</gene>
<dbReference type="Proteomes" id="UP001433268">
    <property type="component" value="Unassembled WGS sequence"/>
</dbReference>
<keyword evidence="2" id="KW-1185">Reference proteome</keyword>
<protein>
    <submittedName>
        <fullName evidence="1">Uncharacterized protein</fullName>
    </submittedName>
</protein>
<evidence type="ECO:0000313" key="2">
    <source>
        <dbReference type="Proteomes" id="UP001433268"/>
    </source>
</evidence>
<name>A0ABR1V8T2_9PEZI</name>
<accession>A0ABR1V8T2</accession>
<reference evidence="1 2" key="1">
    <citation type="submission" date="2023-01" db="EMBL/GenBank/DDBJ databases">
        <title>Analysis of 21 Apiospora genomes using comparative genomics revels a genus with tremendous synthesis potential of carbohydrate active enzymes and secondary metabolites.</title>
        <authorList>
            <person name="Sorensen T."/>
        </authorList>
    </citation>
    <scope>NUCLEOTIDE SEQUENCE [LARGE SCALE GENOMIC DNA]</scope>
    <source>
        <strain evidence="1 2">CBS 114990</strain>
    </source>
</reference>
<organism evidence="1 2">
    <name type="scientific">Apiospora hydei</name>
    <dbReference type="NCBI Taxonomy" id="1337664"/>
    <lineage>
        <taxon>Eukaryota</taxon>
        <taxon>Fungi</taxon>
        <taxon>Dikarya</taxon>
        <taxon>Ascomycota</taxon>
        <taxon>Pezizomycotina</taxon>
        <taxon>Sordariomycetes</taxon>
        <taxon>Xylariomycetidae</taxon>
        <taxon>Amphisphaeriales</taxon>
        <taxon>Apiosporaceae</taxon>
        <taxon>Apiospora</taxon>
    </lineage>
</organism>
<comment type="caution">
    <text evidence="1">The sequence shown here is derived from an EMBL/GenBank/DDBJ whole genome shotgun (WGS) entry which is preliminary data.</text>
</comment>